<dbReference type="AlphaFoldDB" id="J9GTC3"/>
<sequence>MIIKERLQSRISNAFTRYIVSLMNLQTEFFGHRYQRIRLFIHHIGEVFGLFSKQTDGHLVDVFFLNGVLHFVKRTSRSRLNRVNLDEMPAEITFHRSDNIAGLGFKDSLFKGRYHHAASEETEVAAVSRRAGIHRVFLSFLRKRRRIGLDAGQYFFGFRLGGVLVVTEGNQNMTCTALFRDRPALLILFIISLNFFLIDRHLTLEIVRGQRDIFDIHVFGRLEFILMGIIISLDFFRLDRHLVEELIHIDNLRADMTFFGQNLIEMTNHVVRHRIRAGNSSNESLTRKRMTDFPANC</sequence>
<proteinExistence type="predicted"/>
<organism evidence="1">
    <name type="scientific">gut metagenome</name>
    <dbReference type="NCBI Taxonomy" id="749906"/>
    <lineage>
        <taxon>unclassified sequences</taxon>
        <taxon>metagenomes</taxon>
        <taxon>organismal metagenomes</taxon>
    </lineage>
</organism>
<comment type="caution">
    <text evidence="1">The sequence shown here is derived from an EMBL/GenBank/DDBJ whole genome shotgun (WGS) entry which is preliminary data.</text>
</comment>
<reference evidence="1" key="1">
    <citation type="journal article" date="2012" name="PLoS ONE">
        <title>Gene sets for utilization of primary and secondary nutrition supplies in the distal gut of endangered iberian lynx.</title>
        <authorList>
            <person name="Alcaide M."/>
            <person name="Messina E."/>
            <person name="Richter M."/>
            <person name="Bargiela R."/>
            <person name="Peplies J."/>
            <person name="Huws S.A."/>
            <person name="Newbold C.J."/>
            <person name="Golyshin P.N."/>
            <person name="Simon M.A."/>
            <person name="Lopez G."/>
            <person name="Yakimov M.M."/>
            <person name="Ferrer M."/>
        </authorList>
    </citation>
    <scope>NUCLEOTIDE SEQUENCE</scope>
</reference>
<evidence type="ECO:0000313" key="1">
    <source>
        <dbReference type="EMBL" id="EJX05968.1"/>
    </source>
</evidence>
<protein>
    <submittedName>
        <fullName evidence="1">Uncharacterized protein</fullName>
    </submittedName>
</protein>
<gene>
    <name evidence="1" type="ORF">EVA_05924</name>
</gene>
<dbReference type="EMBL" id="AMCI01001311">
    <property type="protein sequence ID" value="EJX05968.1"/>
    <property type="molecule type" value="Genomic_DNA"/>
</dbReference>
<accession>J9GTC3</accession>
<name>J9GTC3_9ZZZZ</name>